<evidence type="ECO:0000313" key="1">
    <source>
        <dbReference type="EMBL" id="KAJ5583883.1"/>
    </source>
</evidence>
<evidence type="ECO:0000313" key="2">
    <source>
        <dbReference type="Proteomes" id="UP001216150"/>
    </source>
</evidence>
<accession>A0AAD6DJQ7</accession>
<dbReference type="Proteomes" id="UP001216150">
    <property type="component" value="Unassembled WGS sequence"/>
</dbReference>
<comment type="caution">
    <text evidence="1">The sequence shown here is derived from an EMBL/GenBank/DDBJ whole genome shotgun (WGS) entry which is preliminary data.</text>
</comment>
<proteinExistence type="predicted"/>
<gene>
    <name evidence="1" type="ORF">N7450_006547</name>
</gene>
<protein>
    <submittedName>
        <fullName evidence="1">Uncharacterized protein</fullName>
    </submittedName>
</protein>
<dbReference type="AlphaFoldDB" id="A0AAD6DJQ7"/>
<sequence length="64" mass="6738">MSLLELLETTIDKTFIIEEREAKKETCCGSAGASKVSDQGAQGAALSCSLSTQLGSGNRNRSFP</sequence>
<reference evidence="1 2" key="1">
    <citation type="journal article" date="2023" name="IMA Fungus">
        <title>Comparative genomic study of the Penicillium genus elucidates a diverse pangenome and 15 lateral gene transfer events.</title>
        <authorList>
            <person name="Petersen C."/>
            <person name="Sorensen T."/>
            <person name="Nielsen M.R."/>
            <person name="Sondergaard T.E."/>
            <person name="Sorensen J.L."/>
            <person name="Fitzpatrick D.A."/>
            <person name="Frisvad J.C."/>
            <person name="Nielsen K.L."/>
        </authorList>
    </citation>
    <scope>NUCLEOTIDE SEQUENCE [LARGE SCALE GENOMIC DNA]</scope>
    <source>
        <strain evidence="1 2">IBT 29057</strain>
    </source>
</reference>
<name>A0AAD6DJQ7_9EURO</name>
<dbReference type="EMBL" id="JAQJAC010000005">
    <property type="protein sequence ID" value="KAJ5583883.1"/>
    <property type="molecule type" value="Genomic_DNA"/>
</dbReference>
<keyword evidence="2" id="KW-1185">Reference proteome</keyword>
<organism evidence="1 2">
    <name type="scientific">Penicillium hetheringtonii</name>
    <dbReference type="NCBI Taxonomy" id="911720"/>
    <lineage>
        <taxon>Eukaryota</taxon>
        <taxon>Fungi</taxon>
        <taxon>Dikarya</taxon>
        <taxon>Ascomycota</taxon>
        <taxon>Pezizomycotina</taxon>
        <taxon>Eurotiomycetes</taxon>
        <taxon>Eurotiomycetidae</taxon>
        <taxon>Eurotiales</taxon>
        <taxon>Aspergillaceae</taxon>
        <taxon>Penicillium</taxon>
    </lineage>
</organism>